<gene>
    <name evidence="1" type="ORF">X805_37780</name>
</gene>
<dbReference type="AlphaFoldDB" id="A0A059KHR5"/>
<keyword evidence="2" id="KW-1185">Reference proteome</keyword>
<dbReference type="Proteomes" id="UP000026714">
    <property type="component" value="Unassembled WGS sequence"/>
</dbReference>
<reference evidence="1 2" key="1">
    <citation type="journal article" date="2014" name="FEMS Microbiol. Ecol.">
        <title>Sphaerotilus natans encrusted with nanoball-shaped Fe(III) oxide minerals formed by nitrate-reducing mixotrophic Fe(II) oxidation.</title>
        <authorList>
            <person name="Park S."/>
            <person name="Kim D.H."/>
            <person name="Lee J.H."/>
            <person name="Hur H.G."/>
        </authorList>
    </citation>
    <scope>NUCLEOTIDE SEQUENCE [LARGE SCALE GENOMIC DNA]</scope>
    <source>
        <strain evidence="1 2">DSM 6575</strain>
    </source>
</reference>
<evidence type="ECO:0000313" key="2">
    <source>
        <dbReference type="Proteomes" id="UP000026714"/>
    </source>
</evidence>
<dbReference type="Gene3D" id="3.50.50.60">
    <property type="entry name" value="FAD/NAD(P)-binding domain"/>
    <property type="match status" value="1"/>
</dbReference>
<evidence type="ECO:0008006" key="3">
    <source>
        <dbReference type="Google" id="ProtNLM"/>
    </source>
</evidence>
<name>A0A059KHR5_9BURK</name>
<organism evidence="1 2">
    <name type="scientific">Sphaerotilus natans subsp. natans DSM 6575</name>
    <dbReference type="NCBI Taxonomy" id="1286631"/>
    <lineage>
        <taxon>Bacteria</taxon>
        <taxon>Pseudomonadati</taxon>
        <taxon>Pseudomonadota</taxon>
        <taxon>Betaproteobacteria</taxon>
        <taxon>Burkholderiales</taxon>
        <taxon>Sphaerotilaceae</taxon>
        <taxon>Sphaerotilus</taxon>
    </lineage>
</organism>
<evidence type="ECO:0000313" key="1">
    <source>
        <dbReference type="EMBL" id="KDB50643.1"/>
    </source>
</evidence>
<comment type="caution">
    <text evidence="1">The sequence shown here is derived from an EMBL/GenBank/DDBJ whole genome shotgun (WGS) entry which is preliminary data.</text>
</comment>
<dbReference type="EMBL" id="AZRA01000123">
    <property type="protein sequence ID" value="KDB50643.1"/>
    <property type="molecule type" value="Genomic_DNA"/>
</dbReference>
<proteinExistence type="predicted"/>
<dbReference type="InterPro" id="IPR036188">
    <property type="entry name" value="FAD/NAD-bd_sf"/>
</dbReference>
<protein>
    <recommendedName>
        <fullName evidence="3">FAD-binding domain-containing protein</fullName>
    </recommendedName>
</protein>
<sequence>MDDAAALAGLLAAQPHPSSVPAVLDRYQSVRLPDIHTLVGHSMRLSTEFVRYAAGIRSVR</sequence>
<dbReference type="STRING" id="34103.SAMN05421778_101270"/>
<accession>A0A059KHR5</accession>